<evidence type="ECO:0000313" key="3">
    <source>
        <dbReference type="EMBL" id="EQD53955.1"/>
    </source>
</evidence>
<dbReference type="NCBIfam" id="TIGR01439">
    <property type="entry name" value="lp_hng_hel_AbrB"/>
    <property type="match status" value="1"/>
</dbReference>
<dbReference type="InterPro" id="IPR037914">
    <property type="entry name" value="SpoVT-AbrB_sf"/>
</dbReference>
<dbReference type="InterPro" id="IPR007159">
    <property type="entry name" value="SpoVT-AbrB_dom"/>
</dbReference>
<dbReference type="SMART" id="SM00966">
    <property type="entry name" value="SpoVT_AbrB"/>
    <property type="match status" value="1"/>
</dbReference>
<dbReference type="SUPFAM" id="SSF89447">
    <property type="entry name" value="AbrB/MazE/MraZ-like"/>
    <property type="match status" value="1"/>
</dbReference>
<evidence type="ECO:0000256" key="1">
    <source>
        <dbReference type="SAM" id="MobiDB-lite"/>
    </source>
</evidence>
<dbReference type="Pfam" id="PF04014">
    <property type="entry name" value="MazE_antitoxin"/>
    <property type="match status" value="1"/>
</dbReference>
<name>T1BIK9_9ZZZZ</name>
<reference evidence="3" key="2">
    <citation type="journal article" date="2014" name="ISME J.">
        <title>Microbial stratification in low pH oxic and suboxic macroscopic growths along an acid mine drainage.</title>
        <authorList>
            <person name="Mendez-Garcia C."/>
            <person name="Mesa V."/>
            <person name="Sprenger R.R."/>
            <person name="Richter M."/>
            <person name="Diez M.S."/>
            <person name="Solano J."/>
            <person name="Bargiela R."/>
            <person name="Golyshina O.V."/>
            <person name="Manteca A."/>
            <person name="Ramos J.L."/>
            <person name="Gallego J.R."/>
            <person name="Llorente I."/>
            <person name="Martins Dos Santos V.A."/>
            <person name="Jensen O.N."/>
            <person name="Pelaez A.I."/>
            <person name="Sanchez J."/>
            <person name="Ferrer M."/>
        </authorList>
    </citation>
    <scope>NUCLEOTIDE SEQUENCE</scope>
</reference>
<comment type="caution">
    <text evidence="3">The sequence shown here is derived from an EMBL/GenBank/DDBJ whole genome shotgun (WGS) entry which is preliminary data.</text>
</comment>
<organism evidence="3">
    <name type="scientific">mine drainage metagenome</name>
    <dbReference type="NCBI Taxonomy" id="410659"/>
    <lineage>
        <taxon>unclassified sequences</taxon>
        <taxon>metagenomes</taxon>
        <taxon>ecological metagenomes</taxon>
    </lineage>
</organism>
<evidence type="ECO:0000259" key="2">
    <source>
        <dbReference type="PROSITE" id="PS51740"/>
    </source>
</evidence>
<proteinExistence type="predicted"/>
<accession>T1BIK9</accession>
<feature type="domain" description="SpoVT-AbrB" evidence="2">
    <location>
        <begin position="3"/>
        <end position="48"/>
    </location>
</feature>
<dbReference type="EMBL" id="AUZZ01004359">
    <property type="protein sequence ID" value="EQD53955.1"/>
    <property type="molecule type" value="Genomic_DNA"/>
</dbReference>
<sequence length="88" mass="10236">MTDEVTVMSVKGQVVIPKGVRKKLQLKPRDRFIVYGEEDTIIMKRLNLPELKETFEKIKQIAKGREKKHGRLSQKEIDNEVTAVRHAH</sequence>
<protein>
    <submittedName>
        <fullName evidence="3">Looped-hinge helix DNA binding domain, AbrB family</fullName>
    </submittedName>
</protein>
<dbReference type="Gene3D" id="2.10.260.10">
    <property type="match status" value="1"/>
</dbReference>
<reference evidence="3" key="1">
    <citation type="submission" date="2013-08" db="EMBL/GenBank/DDBJ databases">
        <authorList>
            <person name="Mendez C."/>
            <person name="Richter M."/>
            <person name="Ferrer M."/>
            <person name="Sanchez J."/>
        </authorList>
    </citation>
    <scope>NUCLEOTIDE SEQUENCE</scope>
</reference>
<dbReference type="GO" id="GO:0003677">
    <property type="term" value="F:DNA binding"/>
    <property type="evidence" value="ECO:0007669"/>
    <property type="project" value="InterPro"/>
</dbReference>
<dbReference type="AlphaFoldDB" id="T1BIK9"/>
<dbReference type="PROSITE" id="PS51740">
    <property type="entry name" value="SPOVT_ABRB"/>
    <property type="match status" value="1"/>
</dbReference>
<feature type="region of interest" description="Disordered" evidence="1">
    <location>
        <begin position="66"/>
        <end position="88"/>
    </location>
</feature>
<gene>
    <name evidence="3" type="ORF">B2A_06193</name>
</gene>